<keyword evidence="2" id="KW-1133">Transmembrane helix</keyword>
<comment type="caution">
    <text evidence="3">The sequence shown here is derived from an EMBL/GenBank/DDBJ whole genome shotgun (WGS) entry which is preliminary data.</text>
</comment>
<sequence>MVQLLIALISTADSAAQDPFNRSAQSTVHDMARMGRTMTNGMAQLLSMAIPLMLFMVSPALIPLIGWLVGTLRDLIARDRRHGRQSTSRSLRGHRRDPRTARDQEA</sequence>
<evidence type="ECO:0000313" key="4">
    <source>
        <dbReference type="Proteomes" id="UP000295674"/>
    </source>
</evidence>
<dbReference type="EMBL" id="SMKS01000017">
    <property type="protein sequence ID" value="TDD06334.1"/>
    <property type="molecule type" value="Genomic_DNA"/>
</dbReference>
<proteinExistence type="predicted"/>
<protein>
    <submittedName>
        <fullName evidence="3">Uncharacterized protein</fullName>
    </submittedName>
</protein>
<evidence type="ECO:0000256" key="2">
    <source>
        <dbReference type="SAM" id="Phobius"/>
    </source>
</evidence>
<keyword evidence="2" id="KW-0812">Transmembrane</keyword>
<evidence type="ECO:0000313" key="3">
    <source>
        <dbReference type="EMBL" id="TDD06334.1"/>
    </source>
</evidence>
<reference evidence="3 4" key="1">
    <citation type="submission" date="2019-03" db="EMBL/GenBank/DDBJ databases">
        <title>Draft genome sequences of novel Actinobacteria.</title>
        <authorList>
            <person name="Sahin N."/>
            <person name="Ay H."/>
            <person name="Saygin H."/>
        </authorList>
    </citation>
    <scope>NUCLEOTIDE SEQUENCE [LARGE SCALE GENOMIC DNA]</scope>
    <source>
        <strain evidence="3 4">16K309</strain>
    </source>
</reference>
<gene>
    <name evidence="3" type="ORF">E1181_12575</name>
</gene>
<organism evidence="3 4">
    <name type="scientific">Saccharopolyspora terrae</name>
    <dbReference type="NCBI Taxonomy" id="2530384"/>
    <lineage>
        <taxon>Bacteria</taxon>
        <taxon>Bacillati</taxon>
        <taxon>Actinomycetota</taxon>
        <taxon>Actinomycetes</taxon>
        <taxon>Pseudonocardiales</taxon>
        <taxon>Pseudonocardiaceae</taxon>
        <taxon>Saccharopolyspora</taxon>
    </lineage>
</organism>
<feature type="transmembrane region" description="Helical" evidence="2">
    <location>
        <begin position="48"/>
        <end position="72"/>
    </location>
</feature>
<keyword evidence="2" id="KW-0472">Membrane</keyword>
<dbReference type="RefSeq" id="WP_132674289.1">
    <property type="nucleotide sequence ID" value="NZ_SMKS01000017.1"/>
</dbReference>
<feature type="region of interest" description="Disordered" evidence="1">
    <location>
        <begin position="79"/>
        <end position="106"/>
    </location>
</feature>
<evidence type="ECO:0000256" key="1">
    <source>
        <dbReference type="SAM" id="MobiDB-lite"/>
    </source>
</evidence>
<accession>A0A4R4VUF5</accession>
<dbReference type="Proteomes" id="UP000295674">
    <property type="component" value="Unassembled WGS sequence"/>
</dbReference>
<name>A0A4R4VUF5_9PSEU</name>
<dbReference type="AlphaFoldDB" id="A0A4R4VUF5"/>
<keyword evidence="4" id="KW-1185">Reference proteome</keyword>